<dbReference type="EMBL" id="UEYP01000007">
    <property type="protein sequence ID" value="SSC68466.1"/>
    <property type="molecule type" value="Genomic_DNA"/>
</dbReference>
<name>A0A376AKX1_9HYPH</name>
<accession>A0A376AKX1</accession>
<evidence type="ECO:0000313" key="8">
    <source>
        <dbReference type="Proteomes" id="UP000254764"/>
    </source>
</evidence>
<feature type="region of interest" description="Disordered" evidence="5">
    <location>
        <begin position="624"/>
        <end position="643"/>
    </location>
</feature>
<evidence type="ECO:0000313" key="7">
    <source>
        <dbReference type="EMBL" id="SSC68466.1"/>
    </source>
</evidence>
<dbReference type="AlphaFoldDB" id="A0A376AKX1"/>
<dbReference type="STRING" id="1336235.GCA_000518785_02762"/>
<feature type="domain" description="O-GlcNAc transferase C-terminal" evidence="6">
    <location>
        <begin position="250"/>
        <end position="407"/>
    </location>
</feature>
<feature type="domain" description="O-GlcNAc transferase C-terminal" evidence="6">
    <location>
        <begin position="422"/>
        <end position="606"/>
    </location>
</feature>
<keyword evidence="2" id="KW-0808">Transferase</keyword>
<dbReference type="OrthoDB" id="146908at2"/>
<dbReference type="SUPFAM" id="SSF48452">
    <property type="entry name" value="TPR-like"/>
    <property type="match status" value="1"/>
</dbReference>
<dbReference type="Pfam" id="PF13844">
    <property type="entry name" value="Glyco_transf_41"/>
    <property type="match status" value="2"/>
</dbReference>
<evidence type="ECO:0000256" key="1">
    <source>
        <dbReference type="ARBA" id="ARBA00004922"/>
    </source>
</evidence>
<dbReference type="PANTHER" id="PTHR44998">
    <property type="match status" value="1"/>
</dbReference>
<dbReference type="RefSeq" id="WP_115671082.1">
    <property type="nucleotide sequence ID" value="NZ_UEYP01000007.1"/>
</dbReference>
<dbReference type="Gene3D" id="3.40.50.11380">
    <property type="match status" value="1"/>
</dbReference>
<comment type="pathway">
    <text evidence="1">Protein modification; protein glycosylation.</text>
</comment>
<evidence type="ECO:0000256" key="5">
    <source>
        <dbReference type="SAM" id="MobiDB-lite"/>
    </source>
</evidence>
<dbReference type="GO" id="GO:0016740">
    <property type="term" value="F:transferase activity"/>
    <property type="evidence" value="ECO:0007669"/>
    <property type="project" value="UniProtKB-KW"/>
</dbReference>
<organism evidence="7 8">
    <name type="scientific">Ciceribacter selenitireducens ATCC BAA-1503</name>
    <dbReference type="NCBI Taxonomy" id="1336235"/>
    <lineage>
        <taxon>Bacteria</taxon>
        <taxon>Pseudomonadati</taxon>
        <taxon>Pseudomonadota</taxon>
        <taxon>Alphaproteobacteria</taxon>
        <taxon>Hyphomicrobiales</taxon>
        <taxon>Rhizobiaceae</taxon>
        <taxon>Ciceribacter</taxon>
    </lineage>
</organism>
<reference evidence="8" key="1">
    <citation type="submission" date="2018-07" db="EMBL/GenBank/DDBJ databases">
        <authorList>
            <person name="Peiro R."/>
            <person name="Begona"/>
            <person name="Cbmso G."/>
            <person name="Lopez M."/>
            <person name="Gonzalez S."/>
        </authorList>
    </citation>
    <scope>NUCLEOTIDE SEQUENCE [LARGE SCALE GENOMIC DNA]</scope>
</reference>
<protein>
    <recommendedName>
        <fullName evidence="6">O-GlcNAc transferase C-terminal domain-containing protein</fullName>
    </recommendedName>
</protein>
<evidence type="ECO:0000256" key="4">
    <source>
        <dbReference type="ARBA" id="ARBA00022803"/>
    </source>
</evidence>
<keyword evidence="4" id="KW-0802">TPR repeat</keyword>
<dbReference type="Proteomes" id="UP000254764">
    <property type="component" value="Unassembled WGS sequence"/>
</dbReference>
<proteinExistence type="predicted"/>
<dbReference type="Gene3D" id="3.40.50.2000">
    <property type="entry name" value="Glycogen Phosphorylase B"/>
    <property type="match status" value="1"/>
</dbReference>
<dbReference type="InterPro" id="IPR011990">
    <property type="entry name" value="TPR-like_helical_dom_sf"/>
</dbReference>
<sequence>MKKSFEQALKEYQAGRLPAALKFAEKAVAEGGAGHPGLLALIGNIQFKSGDRAAAAEAFTRAAEKADDKAAAGFLKLAVTLAQAAGLTDLLLAVGVRAVKLNPTEPELAFTVASAFFTRGRWGDMDPMLERLDRGNDRHMALIVNHHRLMSRFDALYAELDRALANRPDDLFLNVSKFAVAREVLDFPTIERHEALMRQPDAPFAAGLMAREPALGRILWCDDEALNARPSQEASSYAATLPSATGRTRRAFSASGEKIRIGYLSNDFHGHATMTLFLEAMAAHDLERFDVTLFCYTERHSAAQQAAWPEHLRARIVPIGHLSDEAAAALISERRTDILVDLKGHTMGARLGIVNLSDAPVKVTYLGFPGSVTGVDLDYAITDPIITPDSSKPFYAEKLCRLPETYQANNWRTRPRPRPMERSDAGLPEDAFVFASFNASYKITPATLSLWVAVLSAVPDSLLWILCRTPEARRNFTAAMRARGIDPARLIFAENRPYAEHVSRLPLADLALDTRPWNGHTTTSDMLWAGLPVLATRGRTFASRVSASLLTAIGLPELIAESDRDFVDKAVMLARDPYALTALRSRLDEARFTAPLFDNERFCRHLERGFEAMAARARAGLPPDHIDVEALPPRTTPFSGEAS</sequence>
<dbReference type="Gene3D" id="1.25.40.10">
    <property type="entry name" value="Tetratricopeptide repeat domain"/>
    <property type="match status" value="1"/>
</dbReference>
<dbReference type="PANTHER" id="PTHR44998:SF1">
    <property type="entry name" value="UDP-N-ACETYLGLUCOSAMINE--PEPTIDE N-ACETYLGLUCOSAMINYLTRANSFERASE 110 KDA SUBUNIT"/>
    <property type="match status" value="1"/>
</dbReference>
<evidence type="ECO:0000256" key="3">
    <source>
        <dbReference type="ARBA" id="ARBA00022737"/>
    </source>
</evidence>
<keyword evidence="8" id="KW-1185">Reference proteome</keyword>
<dbReference type="InterPro" id="IPR029489">
    <property type="entry name" value="OGT/SEC/SPY_C"/>
</dbReference>
<evidence type="ECO:0000259" key="6">
    <source>
        <dbReference type="Pfam" id="PF13844"/>
    </source>
</evidence>
<keyword evidence="3" id="KW-0677">Repeat</keyword>
<evidence type="ECO:0000256" key="2">
    <source>
        <dbReference type="ARBA" id="ARBA00022679"/>
    </source>
</evidence>
<gene>
    <name evidence="7" type="ORF">RHIZ70_4174</name>
</gene>